<organism evidence="7 8">
    <name type="scientific">Puniceicoccus vermicola</name>
    <dbReference type="NCBI Taxonomy" id="388746"/>
    <lineage>
        <taxon>Bacteria</taxon>
        <taxon>Pseudomonadati</taxon>
        <taxon>Verrucomicrobiota</taxon>
        <taxon>Opitutia</taxon>
        <taxon>Puniceicoccales</taxon>
        <taxon>Puniceicoccaceae</taxon>
        <taxon>Puniceicoccus</taxon>
    </lineage>
</organism>
<evidence type="ECO:0000256" key="2">
    <source>
        <dbReference type="ARBA" id="ARBA00010333"/>
    </source>
</evidence>
<dbReference type="SMART" id="SM00062">
    <property type="entry name" value="PBPb"/>
    <property type="match status" value="1"/>
</dbReference>
<dbReference type="AlphaFoldDB" id="A0A7X1AWW4"/>
<evidence type="ECO:0000256" key="3">
    <source>
        <dbReference type="ARBA" id="ARBA00022729"/>
    </source>
</evidence>
<evidence type="ECO:0000256" key="4">
    <source>
        <dbReference type="RuleBase" id="RU003744"/>
    </source>
</evidence>
<keyword evidence="8" id="KW-1185">Reference proteome</keyword>
<gene>
    <name evidence="7" type="ORF">H5P30_06860</name>
</gene>
<dbReference type="GO" id="GO:0030313">
    <property type="term" value="C:cell envelope"/>
    <property type="evidence" value="ECO:0007669"/>
    <property type="project" value="UniProtKB-SubCell"/>
</dbReference>
<dbReference type="InterPro" id="IPR018313">
    <property type="entry name" value="SBP_3_CS"/>
</dbReference>
<feature type="region of interest" description="Disordered" evidence="5">
    <location>
        <begin position="21"/>
        <end position="41"/>
    </location>
</feature>
<comment type="subcellular location">
    <subcellularLocation>
        <location evidence="1">Cell envelope</location>
    </subcellularLocation>
</comment>
<dbReference type="CDD" id="cd13530">
    <property type="entry name" value="PBP2_peptides_like"/>
    <property type="match status" value="1"/>
</dbReference>
<evidence type="ECO:0000313" key="7">
    <source>
        <dbReference type="EMBL" id="MBC2601495.1"/>
    </source>
</evidence>
<dbReference type="EMBL" id="JACHVA010000053">
    <property type="protein sequence ID" value="MBC2601495.1"/>
    <property type="molecule type" value="Genomic_DNA"/>
</dbReference>
<dbReference type="InterPro" id="IPR001638">
    <property type="entry name" value="Solute-binding_3/MltF_N"/>
</dbReference>
<dbReference type="PANTHER" id="PTHR35936:SF17">
    <property type="entry name" value="ARGININE-BINDING EXTRACELLULAR PROTEIN ARTP"/>
    <property type="match status" value="1"/>
</dbReference>
<dbReference type="Gene3D" id="3.40.190.10">
    <property type="entry name" value="Periplasmic binding protein-like II"/>
    <property type="match status" value="2"/>
</dbReference>
<reference evidence="7 8" key="1">
    <citation type="submission" date="2020-07" db="EMBL/GenBank/DDBJ databases">
        <authorList>
            <person name="Feng X."/>
        </authorList>
    </citation>
    <scope>NUCLEOTIDE SEQUENCE [LARGE SCALE GENOMIC DNA]</scope>
    <source>
        <strain evidence="7 8">JCM14086</strain>
    </source>
</reference>
<sequence length="330" mass="36140">MHNSRFFETNGQTIIFKPYQSNNNRLNKSPGDAAAPTATPAFPLTPWEKPMDLTAPDSPMFSTISDRLMRSFTSIFITCFALLLGGCQTAPNPGSTGSSSNQKSDAEVLRVGVAANMPPFVFEQDGKLVGLEIDFAVALANELGMKVRFVKMKWSDLIPSLRKSKIDIIMSGMNYNREREAIISFTAPYVQSGQKALVLLKNASKYPMAGFIVTTKAKVGAEKATTGAFLVESSFPKASLKTYSSAEKGTEALMNEEIELFIHDAPTAYWMAGLYQSKGVTVAPPVLSRDLMCWGVNLENQQLLSQVNQILAQWSATGAIDSILTRWVRL</sequence>
<feature type="compositionally biased region" description="Low complexity" evidence="5">
    <location>
        <begin position="30"/>
        <end position="41"/>
    </location>
</feature>
<comment type="similarity">
    <text evidence="2 4">Belongs to the bacterial solute-binding protein 3 family.</text>
</comment>
<evidence type="ECO:0000259" key="6">
    <source>
        <dbReference type="SMART" id="SM00062"/>
    </source>
</evidence>
<dbReference type="Proteomes" id="UP000525652">
    <property type="component" value="Unassembled WGS sequence"/>
</dbReference>
<proteinExistence type="inferred from homology"/>
<evidence type="ECO:0000256" key="1">
    <source>
        <dbReference type="ARBA" id="ARBA00004196"/>
    </source>
</evidence>
<evidence type="ECO:0000256" key="5">
    <source>
        <dbReference type="SAM" id="MobiDB-lite"/>
    </source>
</evidence>
<keyword evidence="3" id="KW-0732">Signal</keyword>
<protein>
    <submittedName>
        <fullName evidence="7">Amino acid ABC transporter substrate-binding protein</fullName>
    </submittedName>
</protein>
<comment type="caution">
    <text evidence="7">The sequence shown here is derived from an EMBL/GenBank/DDBJ whole genome shotgun (WGS) entry which is preliminary data.</text>
</comment>
<accession>A0A7X1AWW4</accession>
<dbReference type="PANTHER" id="PTHR35936">
    <property type="entry name" value="MEMBRANE-BOUND LYTIC MUREIN TRANSGLYCOSYLASE F"/>
    <property type="match status" value="1"/>
</dbReference>
<evidence type="ECO:0000313" key="8">
    <source>
        <dbReference type="Proteomes" id="UP000525652"/>
    </source>
</evidence>
<dbReference type="PROSITE" id="PS01039">
    <property type="entry name" value="SBP_BACTERIAL_3"/>
    <property type="match status" value="1"/>
</dbReference>
<dbReference type="SUPFAM" id="SSF53850">
    <property type="entry name" value="Periplasmic binding protein-like II"/>
    <property type="match status" value="1"/>
</dbReference>
<feature type="domain" description="Solute-binding protein family 3/N-terminal" evidence="6">
    <location>
        <begin position="108"/>
        <end position="329"/>
    </location>
</feature>
<dbReference type="Pfam" id="PF00497">
    <property type="entry name" value="SBP_bac_3"/>
    <property type="match status" value="1"/>
</dbReference>
<name>A0A7X1AWW4_9BACT</name>